<reference evidence="1" key="1">
    <citation type="submission" date="2015-10" db="EMBL/GenBank/DDBJ databases">
        <authorList>
            <person name="Martinez-Garcia P.J."/>
            <person name="Crepeau M.W."/>
            <person name="Puiu D."/>
            <person name="Gonzalez-Ibeas D."/>
            <person name="Whalen J."/>
            <person name="Stevens K."/>
            <person name="Paul R."/>
            <person name="Butterfield T."/>
            <person name="Britton M."/>
            <person name="Reagan R."/>
            <person name="Chakraborty S."/>
            <person name="Walawage S.L."/>
            <person name="Vasquez-Gross H.A."/>
            <person name="Cardeno C."/>
            <person name="Famula R."/>
            <person name="Pratt K."/>
            <person name="Kuruganti S."/>
            <person name="Aradhya M.K."/>
            <person name="Leslie C.A."/>
            <person name="Dandekar A.M."/>
            <person name="Salzberg S.L."/>
            <person name="Wegrzyn J.L."/>
            <person name="Langley C.H."/>
            <person name="Neale D.B."/>
        </authorList>
    </citation>
    <scope>NUCLEOTIDE SEQUENCE</scope>
    <source>
        <tissue evidence="1">Leaves</tissue>
    </source>
</reference>
<name>A0A833TDP1_JUGRE</name>
<accession>A0A833TDP1</accession>
<dbReference type="Gramene" id="Jr15_13520_p1">
    <property type="protein sequence ID" value="cds.Jr15_13520_p1"/>
    <property type="gene ID" value="Jr15_13520"/>
</dbReference>
<protein>
    <submittedName>
        <fullName evidence="1">Uncharacterized protein</fullName>
    </submittedName>
</protein>
<dbReference type="PANTHER" id="PTHR33132">
    <property type="entry name" value="OSJNBB0118P14.9 PROTEIN"/>
    <property type="match status" value="1"/>
</dbReference>
<dbReference type="EMBL" id="LIHL02000015">
    <property type="protein sequence ID" value="KAF5445791.1"/>
    <property type="molecule type" value="Genomic_DNA"/>
</dbReference>
<organism evidence="1 2">
    <name type="scientific">Juglans regia</name>
    <name type="common">English walnut</name>
    <dbReference type="NCBI Taxonomy" id="51240"/>
    <lineage>
        <taxon>Eukaryota</taxon>
        <taxon>Viridiplantae</taxon>
        <taxon>Streptophyta</taxon>
        <taxon>Embryophyta</taxon>
        <taxon>Tracheophyta</taxon>
        <taxon>Spermatophyta</taxon>
        <taxon>Magnoliopsida</taxon>
        <taxon>eudicotyledons</taxon>
        <taxon>Gunneridae</taxon>
        <taxon>Pentapetalae</taxon>
        <taxon>rosids</taxon>
        <taxon>fabids</taxon>
        <taxon>Fagales</taxon>
        <taxon>Juglandaceae</taxon>
        <taxon>Juglans</taxon>
    </lineage>
</organism>
<gene>
    <name evidence="1" type="ORF">F2P56_034814</name>
</gene>
<evidence type="ECO:0000313" key="2">
    <source>
        <dbReference type="Proteomes" id="UP000619265"/>
    </source>
</evidence>
<comment type="caution">
    <text evidence="1">The sequence shown here is derived from an EMBL/GenBank/DDBJ whole genome shotgun (WGS) entry which is preliminary data.</text>
</comment>
<dbReference type="AlphaFoldDB" id="A0A833TDP1"/>
<dbReference type="Proteomes" id="UP000619265">
    <property type="component" value="Unassembled WGS sequence"/>
</dbReference>
<sequence>MASKDATPRSGTSTRTCLCAPTTHPGSFRCSLHRNSHPHKAALITRRKVRVSPTRHWEVALIAKANYSLRAFLLHIIIRPSSHDLQRRRNFQPKPSRFCVMNKTCSDHHRIFAAVS</sequence>
<evidence type="ECO:0000313" key="1">
    <source>
        <dbReference type="EMBL" id="KAF5445791.1"/>
    </source>
</evidence>
<dbReference type="PANTHER" id="PTHR33132:SF142">
    <property type="entry name" value="SERINE-RICH PROTEIN-LIKE PROTEIN"/>
    <property type="match status" value="1"/>
</dbReference>
<proteinExistence type="predicted"/>
<reference evidence="1" key="2">
    <citation type="submission" date="2020-03" db="EMBL/GenBank/DDBJ databases">
        <title>Walnut 2.0.</title>
        <authorList>
            <person name="Marrano A."/>
            <person name="Britton M."/>
            <person name="Zimin A.V."/>
            <person name="Zaini P.A."/>
            <person name="Workman R."/>
            <person name="Puiu D."/>
            <person name="Bianco L."/>
            <person name="Allen B.J."/>
            <person name="Troggio M."/>
            <person name="Leslie C.A."/>
            <person name="Timp W."/>
            <person name="Dendekar A."/>
            <person name="Salzberg S.L."/>
            <person name="Neale D.B."/>
        </authorList>
    </citation>
    <scope>NUCLEOTIDE SEQUENCE</scope>
    <source>
        <tissue evidence="1">Leaves</tissue>
    </source>
</reference>